<sequence>MEYSRACQHVYDYSPEWCSNCGNKSEKALVPYQDTDQWGYPRVSQEVSQEVSKPDTNCRASKCNELHASYSWYCQSHKCHMENCVNKKKTAYQFCEEHYTKITCINPKCDGQKIEGSHYCNNHICEASKCCLQRLPSYCYCRQHRCAYFQCNGKTSDEQWYCLDHECKDSSCFEVIVKGHRHCREHKK</sequence>
<dbReference type="AlphaFoldDB" id="A0A2J6PVU1"/>
<accession>A0A2J6PVU1</accession>
<gene>
    <name evidence="1" type="ORF">NA56DRAFT_258793</name>
</gene>
<organism evidence="1 2">
    <name type="scientific">Hyaloscypha hepaticicola</name>
    <dbReference type="NCBI Taxonomy" id="2082293"/>
    <lineage>
        <taxon>Eukaryota</taxon>
        <taxon>Fungi</taxon>
        <taxon>Dikarya</taxon>
        <taxon>Ascomycota</taxon>
        <taxon>Pezizomycotina</taxon>
        <taxon>Leotiomycetes</taxon>
        <taxon>Helotiales</taxon>
        <taxon>Hyaloscyphaceae</taxon>
        <taxon>Hyaloscypha</taxon>
    </lineage>
</organism>
<name>A0A2J6PVU1_9HELO</name>
<keyword evidence="2" id="KW-1185">Reference proteome</keyword>
<evidence type="ECO:0000313" key="1">
    <source>
        <dbReference type="EMBL" id="PMD18114.1"/>
    </source>
</evidence>
<dbReference type="Proteomes" id="UP000235672">
    <property type="component" value="Unassembled WGS sequence"/>
</dbReference>
<protein>
    <submittedName>
        <fullName evidence="1">Uncharacterized protein</fullName>
    </submittedName>
</protein>
<dbReference type="OrthoDB" id="4556857at2759"/>
<proteinExistence type="predicted"/>
<reference evidence="1 2" key="1">
    <citation type="submission" date="2016-05" db="EMBL/GenBank/DDBJ databases">
        <title>A degradative enzymes factory behind the ericoid mycorrhizal symbiosis.</title>
        <authorList>
            <consortium name="DOE Joint Genome Institute"/>
            <person name="Martino E."/>
            <person name="Morin E."/>
            <person name="Grelet G."/>
            <person name="Kuo A."/>
            <person name="Kohler A."/>
            <person name="Daghino S."/>
            <person name="Barry K."/>
            <person name="Choi C."/>
            <person name="Cichocki N."/>
            <person name="Clum A."/>
            <person name="Copeland A."/>
            <person name="Hainaut M."/>
            <person name="Haridas S."/>
            <person name="Labutti K."/>
            <person name="Lindquist E."/>
            <person name="Lipzen A."/>
            <person name="Khouja H.-R."/>
            <person name="Murat C."/>
            <person name="Ohm R."/>
            <person name="Olson A."/>
            <person name="Spatafora J."/>
            <person name="Veneault-Fourrey C."/>
            <person name="Henrissat B."/>
            <person name="Grigoriev I."/>
            <person name="Martin F."/>
            <person name="Perotto S."/>
        </authorList>
    </citation>
    <scope>NUCLEOTIDE SEQUENCE [LARGE SCALE GENOMIC DNA]</scope>
    <source>
        <strain evidence="1 2">UAMH 7357</strain>
    </source>
</reference>
<evidence type="ECO:0000313" key="2">
    <source>
        <dbReference type="Proteomes" id="UP000235672"/>
    </source>
</evidence>
<dbReference type="EMBL" id="KZ613496">
    <property type="protein sequence ID" value="PMD18114.1"/>
    <property type="molecule type" value="Genomic_DNA"/>
</dbReference>